<dbReference type="GO" id="GO:0008408">
    <property type="term" value="F:3'-5' exonuclease activity"/>
    <property type="evidence" value="ECO:0007669"/>
    <property type="project" value="InterPro"/>
</dbReference>
<evidence type="ECO:0000313" key="21">
    <source>
        <dbReference type="EMBL" id="PNL91046.1"/>
    </source>
</evidence>
<evidence type="ECO:0000256" key="8">
    <source>
        <dbReference type="ARBA" id="ARBA00022722"/>
    </source>
</evidence>
<dbReference type="AlphaFoldDB" id="A0A2J9PL62"/>
<keyword evidence="14 17" id="KW-0234">DNA repair</keyword>
<dbReference type="GO" id="GO:0006302">
    <property type="term" value="P:double-strand break repair"/>
    <property type="evidence" value="ECO:0007669"/>
    <property type="project" value="TreeGrafter"/>
</dbReference>
<dbReference type="InterPro" id="IPR001098">
    <property type="entry name" value="DNA-dir_DNA_pol_A_palm_dom"/>
</dbReference>
<dbReference type="InterPro" id="IPR043502">
    <property type="entry name" value="DNA/RNA_pol_sf"/>
</dbReference>
<evidence type="ECO:0000256" key="9">
    <source>
        <dbReference type="ARBA" id="ARBA00022763"/>
    </source>
</evidence>
<evidence type="ECO:0000256" key="3">
    <source>
        <dbReference type="ARBA" id="ARBA00012417"/>
    </source>
</evidence>
<evidence type="ECO:0000256" key="12">
    <source>
        <dbReference type="ARBA" id="ARBA00022932"/>
    </source>
</evidence>
<dbReference type="GO" id="GO:0006261">
    <property type="term" value="P:DNA-templated DNA replication"/>
    <property type="evidence" value="ECO:0007669"/>
    <property type="project" value="UniProtKB-UniRule"/>
</dbReference>
<dbReference type="CDD" id="cd06140">
    <property type="entry name" value="DNA_polA_I_Bacillus_like_exo"/>
    <property type="match status" value="1"/>
</dbReference>
<comment type="subunit">
    <text evidence="2 17">Single-chain monomer with multiple functions.</text>
</comment>
<dbReference type="SMART" id="SM00475">
    <property type="entry name" value="53EXOc"/>
    <property type="match status" value="1"/>
</dbReference>
<dbReference type="FunFam" id="1.10.150.20:FF:000002">
    <property type="entry name" value="DNA polymerase I"/>
    <property type="match status" value="1"/>
</dbReference>
<dbReference type="PANTHER" id="PTHR10133:SF27">
    <property type="entry name" value="DNA POLYMERASE NU"/>
    <property type="match status" value="1"/>
</dbReference>
<dbReference type="PANTHER" id="PTHR10133">
    <property type="entry name" value="DNA POLYMERASE I"/>
    <property type="match status" value="1"/>
</dbReference>
<dbReference type="NCBIfam" id="NF004397">
    <property type="entry name" value="PRK05755.1"/>
    <property type="match status" value="1"/>
</dbReference>
<dbReference type="SMART" id="SM00279">
    <property type="entry name" value="HhH2"/>
    <property type="match status" value="1"/>
</dbReference>
<evidence type="ECO:0000256" key="10">
    <source>
        <dbReference type="ARBA" id="ARBA00022801"/>
    </source>
</evidence>
<comment type="caution">
    <text evidence="21">The sequence shown here is derived from an EMBL/GenBank/DDBJ whole genome shotgun (WGS) entry which is preliminary data.</text>
</comment>
<dbReference type="Proteomes" id="UP000192813">
    <property type="component" value="Unassembled WGS sequence"/>
</dbReference>
<dbReference type="Pfam" id="PF02739">
    <property type="entry name" value="5_3_exonuc_N"/>
    <property type="match status" value="1"/>
</dbReference>
<dbReference type="SUPFAM" id="SSF53098">
    <property type="entry name" value="Ribonuclease H-like"/>
    <property type="match status" value="1"/>
</dbReference>
<dbReference type="InterPro" id="IPR002298">
    <property type="entry name" value="DNA_polymerase_A"/>
</dbReference>
<dbReference type="SUPFAM" id="SSF47807">
    <property type="entry name" value="5' to 3' exonuclease, C-terminal subdomain"/>
    <property type="match status" value="1"/>
</dbReference>
<evidence type="ECO:0000259" key="19">
    <source>
        <dbReference type="SMART" id="SM00475"/>
    </source>
</evidence>
<dbReference type="Pfam" id="PF22619">
    <property type="entry name" value="DNA_polI_exo1"/>
    <property type="match status" value="1"/>
</dbReference>
<evidence type="ECO:0000256" key="6">
    <source>
        <dbReference type="ARBA" id="ARBA00022695"/>
    </source>
</evidence>
<evidence type="ECO:0000256" key="16">
    <source>
        <dbReference type="NCBIfam" id="TIGR00593"/>
    </source>
</evidence>
<dbReference type="CDD" id="cd08637">
    <property type="entry name" value="DNA_pol_A_pol_I_C"/>
    <property type="match status" value="1"/>
</dbReference>
<evidence type="ECO:0000256" key="11">
    <source>
        <dbReference type="ARBA" id="ARBA00022839"/>
    </source>
</evidence>
<evidence type="ECO:0000256" key="14">
    <source>
        <dbReference type="ARBA" id="ARBA00023204"/>
    </source>
</evidence>
<comment type="similarity">
    <text evidence="1 17">Belongs to the DNA polymerase type-A family.</text>
</comment>
<accession>A0A2J9PL62</accession>
<evidence type="ECO:0000256" key="4">
    <source>
        <dbReference type="ARBA" id="ARBA00020311"/>
    </source>
</evidence>
<dbReference type="InterPro" id="IPR002562">
    <property type="entry name" value="3'-5'_exonuclease_dom"/>
</dbReference>
<gene>
    <name evidence="17" type="primary">polA</name>
    <name evidence="21" type="ORF">A6J77_001780</name>
</gene>
<evidence type="ECO:0000256" key="2">
    <source>
        <dbReference type="ARBA" id="ARBA00011541"/>
    </source>
</evidence>
<dbReference type="InterPro" id="IPR020046">
    <property type="entry name" value="5-3_exonucl_a-hlix_arch_N"/>
</dbReference>
<dbReference type="InterPro" id="IPR029060">
    <property type="entry name" value="PIN-like_dom_sf"/>
</dbReference>
<keyword evidence="6 17" id="KW-0548">Nucleotidyltransferase</keyword>
<dbReference type="SUPFAM" id="SSF88723">
    <property type="entry name" value="PIN domain-like"/>
    <property type="match status" value="1"/>
</dbReference>
<dbReference type="EC" id="2.7.7.7" evidence="3 16"/>
<dbReference type="FunFam" id="1.20.1060.10:FF:000001">
    <property type="entry name" value="DNA polymerase I"/>
    <property type="match status" value="1"/>
</dbReference>
<feature type="domain" description="3'-5' exonuclease" evidence="18">
    <location>
        <begin position="330"/>
        <end position="498"/>
    </location>
</feature>
<keyword evidence="11" id="KW-0269">Exonuclease</keyword>
<dbReference type="CDD" id="cd09859">
    <property type="entry name" value="PIN_53EXO"/>
    <property type="match status" value="1"/>
</dbReference>
<dbReference type="GO" id="GO:0008409">
    <property type="term" value="F:5'-3' exonuclease activity"/>
    <property type="evidence" value="ECO:0007669"/>
    <property type="project" value="InterPro"/>
</dbReference>
<protein>
    <recommendedName>
        <fullName evidence="4 16">DNA polymerase I</fullName>
        <ecNumber evidence="3 16">2.7.7.7</ecNumber>
    </recommendedName>
</protein>
<keyword evidence="13 17" id="KW-0238">DNA-binding</keyword>
<dbReference type="InterPro" id="IPR054690">
    <property type="entry name" value="DNA_polI_exonuclease"/>
</dbReference>
<dbReference type="InterPro" id="IPR036397">
    <property type="entry name" value="RNaseH_sf"/>
</dbReference>
<dbReference type="Gene3D" id="3.30.420.10">
    <property type="entry name" value="Ribonuclease H-like superfamily/Ribonuclease H"/>
    <property type="match status" value="1"/>
</dbReference>
<dbReference type="SUPFAM" id="SSF56672">
    <property type="entry name" value="DNA/RNA polymerases"/>
    <property type="match status" value="1"/>
</dbReference>
<dbReference type="PRINTS" id="PR00868">
    <property type="entry name" value="DNAPOLI"/>
</dbReference>
<dbReference type="NCBIfam" id="TIGR00593">
    <property type="entry name" value="pola"/>
    <property type="match status" value="1"/>
</dbReference>
<keyword evidence="10" id="KW-0378">Hydrolase</keyword>
<dbReference type="InterPro" id="IPR018320">
    <property type="entry name" value="DNA_polymerase_1"/>
</dbReference>
<evidence type="ECO:0000256" key="17">
    <source>
        <dbReference type="RuleBase" id="RU004460"/>
    </source>
</evidence>
<dbReference type="InterPro" id="IPR036279">
    <property type="entry name" value="5-3_exonuclease_C_sf"/>
</dbReference>
<dbReference type="SMART" id="SM00482">
    <property type="entry name" value="POLAc"/>
    <property type="match status" value="1"/>
</dbReference>
<evidence type="ECO:0000256" key="15">
    <source>
        <dbReference type="ARBA" id="ARBA00049244"/>
    </source>
</evidence>
<evidence type="ECO:0000256" key="7">
    <source>
        <dbReference type="ARBA" id="ARBA00022705"/>
    </source>
</evidence>
<dbReference type="CDD" id="cd09898">
    <property type="entry name" value="H3TH_53EXO"/>
    <property type="match status" value="1"/>
</dbReference>
<dbReference type="InterPro" id="IPR012337">
    <property type="entry name" value="RNaseH-like_sf"/>
</dbReference>
<dbReference type="GO" id="GO:0003677">
    <property type="term" value="F:DNA binding"/>
    <property type="evidence" value="ECO:0007669"/>
    <property type="project" value="UniProtKB-UniRule"/>
</dbReference>
<dbReference type="PROSITE" id="PS00447">
    <property type="entry name" value="DNA_POLYMERASE_A"/>
    <property type="match status" value="1"/>
</dbReference>
<dbReference type="FunFam" id="1.10.150.20:FF:000003">
    <property type="entry name" value="DNA polymerase I"/>
    <property type="match status" value="1"/>
</dbReference>
<dbReference type="InterPro" id="IPR019760">
    <property type="entry name" value="DNA-dir_DNA_pol_A_CS"/>
</dbReference>
<dbReference type="InterPro" id="IPR020045">
    <property type="entry name" value="DNA_polI_H3TH"/>
</dbReference>
<name>A0A2J9PL62_9LACT</name>
<dbReference type="Gene3D" id="3.30.70.370">
    <property type="match status" value="1"/>
</dbReference>
<dbReference type="Pfam" id="PF00476">
    <property type="entry name" value="DNA_pol_A"/>
    <property type="match status" value="1"/>
</dbReference>
<proteinExistence type="inferred from homology"/>
<keyword evidence="12 17" id="KW-0239">DNA-directed DNA polymerase</keyword>
<sequence length="907" mass="102605">MQVYSNEFQEATQLSTNKEKKKLVLFDGSSLAFRSFFAIHNIDSFVNKNGMHTNALFAFHEMMNNILEKEQPTHALVAWDAGKTTFRNEFFDEYKGGRQSTPSEFREQMPFFNVLLDAFGVAHYELTNYEADDIIGTFATKVDPEEFDVVVISGDKDLTQLARDNVRVDITKKGVSELASYTPASIMEDMGITPEQIIDMKGLMGDSSDNYPGVSGIGEKTALKLLHEYGSMEAMYEQIDDMKKSKRKENLINEKDNAILSKKLARIELDAPVKIELAELPYKGKQLEPLMSFYKDMNFNGFMSRLLENSDQADLLTEDWEEVTYTHVASAEDLTVDHFPGVAAADGYAIYLENLSKNYHDSEVVAVAWTNGSEIFTGDASLLQADLFKSWLSDEQVTKVVFDAKRTKVMLDYVGIDFVGVVDDVLIGSYLLHARDNSNDLAEVAREFDMDDLSYDESIYGKGAKRGVPEEAETMYEHIARKVHIIARLQETIRPQLEANQMDDLYQKMELPLALVLANLEILGISVDKQQLITMQAEFQEIIDGLEANIWKEAGHEFNVNSPKQLGVILFEEMGLPVIKKTKTGYSTAQDVLEKLAGQAPIIDLILNYRQLNKLQSTYVEGLQEFIHGDGKIHSRFQQTLTSTGRLSSADPNLQNIPIRSEEGRSIRKAFVPSHEDWVIFSSDYSQIELRVLAHISGDKHMQEAFNNHEDIHTSTAMKVYNVAKEEVTSNMRRNAKAVNFGIVYGISDYGLSQNLNISRPEAKNFIDTYLENYPGVQAYMKDVVEKAKEDGYVETLFNRRRYLPDLNAKNFNVRSFAERNAMNTPIQGTAADIIKIAMVKMDEALKEHKLQANLLLQIHDELVFEVPKDEIDTLEKLVTEIMGSAAQLDVPLEIESNYGATWYEAK</sequence>
<dbReference type="Gene3D" id="1.10.150.20">
    <property type="entry name" value="5' to 3' exonuclease, C-terminal subdomain"/>
    <property type="match status" value="2"/>
</dbReference>
<dbReference type="GO" id="GO:0003887">
    <property type="term" value="F:DNA-directed DNA polymerase activity"/>
    <property type="evidence" value="ECO:0007669"/>
    <property type="project" value="UniProtKB-UniRule"/>
</dbReference>
<dbReference type="SMART" id="SM00474">
    <property type="entry name" value="35EXOc"/>
    <property type="match status" value="1"/>
</dbReference>
<keyword evidence="9 17" id="KW-0227">DNA damage</keyword>
<evidence type="ECO:0000259" key="18">
    <source>
        <dbReference type="SMART" id="SM00474"/>
    </source>
</evidence>
<organism evidence="21 22">
    <name type="scientific">Aerococcus viridans</name>
    <dbReference type="NCBI Taxonomy" id="1377"/>
    <lineage>
        <taxon>Bacteria</taxon>
        <taxon>Bacillati</taxon>
        <taxon>Bacillota</taxon>
        <taxon>Bacilli</taxon>
        <taxon>Lactobacillales</taxon>
        <taxon>Aerococcaceae</taxon>
        <taxon>Aerococcus</taxon>
    </lineage>
</organism>
<evidence type="ECO:0000256" key="5">
    <source>
        <dbReference type="ARBA" id="ARBA00022679"/>
    </source>
</evidence>
<dbReference type="InterPro" id="IPR008918">
    <property type="entry name" value="HhH2"/>
</dbReference>
<comment type="catalytic activity">
    <reaction evidence="15 17">
        <text>DNA(n) + a 2'-deoxyribonucleoside 5'-triphosphate = DNA(n+1) + diphosphate</text>
        <dbReference type="Rhea" id="RHEA:22508"/>
        <dbReference type="Rhea" id="RHEA-COMP:17339"/>
        <dbReference type="Rhea" id="RHEA-COMP:17340"/>
        <dbReference type="ChEBI" id="CHEBI:33019"/>
        <dbReference type="ChEBI" id="CHEBI:61560"/>
        <dbReference type="ChEBI" id="CHEBI:173112"/>
        <dbReference type="EC" id="2.7.7.7"/>
    </reaction>
</comment>
<evidence type="ECO:0000313" key="22">
    <source>
        <dbReference type="Proteomes" id="UP000192813"/>
    </source>
</evidence>
<evidence type="ECO:0000256" key="13">
    <source>
        <dbReference type="ARBA" id="ARBA00023125"/>
    </source>
</evidence>
<evidence type="ECO:0000256" key="1">
    <source>
        <dbReference type="ARBA" id="ARBA00007705"/>
    </source>
</evidence>
<evidence type="ECO:0000259" key="20">
    <source>
        <dbReference type="SMART" id="SM00482"/>
    </source>
</evidence>
<keyword evidence="5 17" id="KW-0808">Transferase</keyword>
<keyword evidence="7 17" id="KW-0235">DNA replication</keyword>
<dbReference type="Gene3D" id="3.40.50.1010">
    <property type="entry name" value="5'-nuclease"/>
    <property type="match status" value="1"/>
</dbReference>
<keyword evidence="8" id="KW-0540">Nuclease</keyword>
<dbReference type="Pfam" id="PF01367">
    <property type="entry name" value="5_3_exonuc"/>
    <property type="match status" value="1"/>
</dbReference>
<feature type="domain" description="DNA-directed DNA polymerase family A palm" evidence="20">
    <location>
        <begin position="664"/>
        <end position="871"/>
    </location>
</feature>
<feature type="domain" description="5'-3' exonuclease" evidence="19">
    <location>
        <begin position="21"/>
        <end position="283"/>
    </location>
</feature>
<dbReference type="Gene3D" id="1.20.1060.10">
    <property type="entry name" value="Taq DNA Polymerase, Chain T, domain 4"/>
    <property type="match status" value="1"/>
</dbReference>
<reference evidence="22" key="1">
    <citation type="submission" date="2017-12" db="EMBL/GenBank/DDBJ databases">
        <title>FDA dAtabase for Regulatory Grade micrObial Sequences (FDA-ARGOS): Supporting development and validation of Infectious Disease Dx tests.</title>
        <authorList>
            <person name="Hoffmann M."/>
            <person name="Allard M."/>
            <person name="Evans P."/>
            <person name="Brown E."/>
            <person name="Tallon L."/>
            <person name="Sadzewicz L."/>
            <person name="Sengamalay N."/>
            <person name="Ott S."/>
            <person name="Godinez A."/>
            <person name="Nagaraj S."/>
            <person name="Vavikolanu K."/>
            <person name="Aluvathingal J."/>
            <person name="Nadendla S."/>
            <person name="Sichtig H."/>
        </authorList>
    </citation>
    <scope>NUCLEOTIDE SEQUENCE [LARGE SCALE GENOMIC DNA]</scope>
    <source>
        <strain evidence="22">FDAARGOS_249</strain>
    </source>
</reference>
<dbReference type="InterPro" id="IPR002421">
    <property type="entry name" value="5-3_exonuclease"/>
</dbReference>
<dbReference type="EMBL" id="NBTM02000001">
    <property type="protein sequence ID" value="PNL91046.1"/>
    <property type="molecule type" value="Genomic_DNA"/>
</dbReference>